<keyword evidence="4" id="KW-1185">Reference proteome</keyword>
<reference evidence="3 4" key="1">
    <citation type="journal article" date="2021" name="G3 (Bethesda)">
        <title>Improved contiguity of the threespine stickleback genome using long-read sequencing.</title>
        <authorList>
            <person name="Nath S."/>
            <person name="Shaw D.E."/>
            <person name="White M.A."/>
        </authorList>
    </citation>
    <scope>NUCLEOTIDE SEQUENCE [LARGE SCALE GENOMIC DNA]</scope>
    <source>
        <strain evidence="3 4">Lake Benthic</strain>
    </source>
</reference>
<name>A0AAQ4RT53_GASAC</name>
<dbReference type="KEGG" id="gat:120820718"/>
<proteinExistence type="predicted"/>
<dbReference type="GO" id="GO:0000281">
    <property type="term" value="P:mitotic cytokinesis"/>
    <property type="evidence" value="ECO:0007669"/>
    <property type="project" value="InterPro"/>
</dbReference>
<dbReference type="RefSeq" id="XP_040034733.1">
    <property type="nucleotide sequence ID" value="XM_040178799.1"/>
</dbReference>
<dbReference type="RefSeq" id="XP_040034732.1">
    <property type="nucleotide sequence ID" value="XM_040178798.1"/>
</dbReference>
<evidence type="ECO:0000313" key="4">
    <source>
        <dbReference type="Proteomes" id="UP000007635"/>
    </source>
</evidence>
<evidence type="ECO:0008006" key="5">
    <source>
        <dbReference type="Google" id="ProtNLM"/>
    </source>
</evidence>
<sequence>MASTRYTRFLRKELRKKSELDVVVISLRAENACLKKTLVQQNRLAERFFSFQTVWLRRCQLLTTKEEVALESEQMSKKEGKQKDVGLEENEERLEYDEQRDSYVRATLARMLWLEKQLNEANQARLQQNNEGHSNALIREDEKFSHMQQHHERLLREAEDEQKVLRENFKTIERKLIMTENVCQEREREVDKLKQQLQTENMSRTSSQVEDQCFEEEEQWMSAESGDLQYRMEEEKTRVSGFGLQKLLLNGQEKIAELERQIQIYSQDLEDEKQNCSYLKSVLKKQRKTNGRVDKPSERDQRETRDGPTWTPTGNLLNESFLECPSCQAEYPVSHHRKLMSHLEICLK</sequence>
<protein>
    <recommendedName>
        <fullName evidence="5">TSG101 and ALIX binding domain-containing protein</fullName>
    </recommendedName>
</protein>
<dbReference type="GO" id="GO:0045184">
    <property type="term" value="P:establishment of protein localization"/>
    <property type="evidence" value="ECO:0007669"/>
    <property type="project" value="TreeGrafter"/>
</dbReference>
<dbReference type="GeneTree" id="ENSGT00940000175836"/>
<dbReference type="RefSeq" id="XP_040034734.1">
    <property type="nucleotide sequence ID" value="XM_040178800.1"/>
</dbReference>
<organism evidence="3 4">
    <name type="scientific">Gasterosteus aculeatus aculeatus</name>
    <name type="common">three-spined stickleback</name>
    <dbReference type="NCBI Taxonomy" id="481459"/>
    <lineage>
        <taxon>Eukaryota</taxon>
        <taxon>Metazoa</taxon>
        <taxon>Chordata</taxon>
        <taxon>Craniata</taxon>
        <taxon>Vertebrata</taxon>
        <taxon>Euteleostomi</taxon>
        <taxon>Actinopterygii</taxon>
        <taxon>Neopterygii</taxon>
        <taxon>Teleostei</taxon>
        <taxon>Neoteleostei</taxon>
        <taxon>Acanthomorphata</taxon>
        <taxon>Eupercaria</taxon>
        <taxon>Perciformes</taxon>
        <taxon>Cottioidei</taxon>
        <taxon>Gasterosteales</taxon>
        <taxon>Gasterosteidae</taxon>
        <taxon>Gasterosteus</taxon>
    </lineage>
</organism>
<keyword evidence="1" id="KW-0175">Coiled coil</keyword>
<evidence type="ECO:0000313" key="3">
    <source>
        <dbReference type="Ensembl" id="ENSGACP00000066170.1"/>
    </source>
</evidence>
<accession>A0AAQ4RT53</accession>
<evidence type="ECO:0000256" key="1">
    <source>
        <dbReference type="SAM" id="Coils"/>
    </source>
</evidence>
<dbReference type="GO" id="GO:0051896">
    <property type="term" value="P:regulation of phosphatidylinositol 3-kinase/protein kinase B signal transduction"/>
    <property type="evidence" value="ECO:0007669"/>
    <property type="project" value="InterPro"/>
</dbReference>
<feature type="coiled-coil region" evidence="1">
    <location>
        <begin position="148"/>
        <end position="203"/>
    </location>
</feature>
<dbReference type="InterPro" id="IPR038926">
    <property type="entry name" value="CEP55"/>
</dbReference>
<dbReference type="Ensembl" id="ENSGACT00000081773.1">
    <property type="protein sequence ID" value="ENSGACP00000066170.1"/>
    <property type="gene ID" value="ENSGACG00000036615.1"/>
</dbReference>
<dbReference type="PANTHER" id="PTHR31838">
    <property type="entry name" value="CENTROSOMAL PROTEIN OF 55 KDA"/>
    <property type="match status" value="1"/>
</dbReference>
<dbReference type="AlphaFoldDB" id="A0AAQ4RT53"/>
<dbReference type="GO" id="GO:0030496">
    <property type="term" value="C:midbody"/>
    <property type="evidence" value="ECO:0007669"/>
    <property type="project" value="TreeGrafter"/>
</dbReference>
<evidence type="ECO:0000256" key="2">
    <source>
        <dbReference type="SAM" id="MobiDB-lite"/>
    </source>
</evidence>
<dbReference type="GeneID" id="120820718"/>
<dbReference type="Proteomes" id="UP000007635">
    <property type="component" value="Chromosome VI"/>
</dbReference>
<reference evidence="3" key="3">
    <citation type="submission" date="2025-09" db="UniProtKB">
        <authorList>
            <consortium name="Ensembl"/>
        </authorList>
    </citation>
    <scope>IDENTIFICATION</scope>
</reference>
<dbReference type="Gene3D" id="1.20.5.1180">
    <property type="entry name" value="Geminin coiled-coil domain"/>
    <property type="match status" value="1"/>
</dbReference>
<dbReference type="PANTHER" id="PTHR31838:SF1">
    <property type="entry name" value="CENTROSOMAL PROTEIN OF 55 KDA"/>
    <property type="match status" value="1"/>
</dbReference>
<feature type="region of interest" description="Disordered" evidence="2">
    <location>
        <begin position="287"/>
        <end position="312"/>
    </location>
</feature>
<reference evidence="3" key="2">
    <citation type="submission" date="2025-08" db="UniProtKB">
        <authorList>
            <consortium name="Ensembl"/>
        </authorList>
    </citation>
    <scope>IDENTIFICATION</scope>
</reference>
<feature type="compositionally biased region" description="Basic and acidic residues" evidence="2">
    <location>
        <begin position="291"/>
        <end position="306"/>
    </location>
</feature>
<feature type="coiled-coil region" evidence="1">
    <location>
        <begin position="248"/>
        <end position="275"/>
    </location>
</feature>